<dbReference type="AlphaFoldDB" id="A0A9E6XXQ0"/>
<sequence>MDPDGDSGDRRTPAERLLARRLPDRGAAPHQFDRRSLQAERTLEGYLRGSAPPRWMERAAQVDRGIEREREELERAHRALRERCGDDPAAFPARWRELVERWPFDAELNELIAQHNEWYPIERRLPMNPRTGDYVLIMGRSHRRPVLDAAWALREFPAEVRRPGT</sequence>
<dbReference type="EMBL" id="CP087164">
    <property type="protein sequence ID" value="UGS36379.1"/>
    <property type="molecule type" value="Genomic_DNA"/>
</dbReference>
<accession>A0A9E6XXQ0</accession>
<dbReference type="RefSeq" id="WP_259316051.1">
    <property type="nucleotide sequence ID" value="NZ_CP087164.1"/>
</dbReference>
<dbReference type="KEGG" id="sbae:DSM104329_02783"/>
<keyword evidence="4" id="KW-1185">Reference proteome</keyword>
<keyword evidence="1" id="KW-0175">Coiled coil</keyword>
<name>A0A9E6XXQ0_9ACTN</name>
<proteinExistence type="predicted"/>
<feature type="compositionally biased region" description="Basic and acidic residues" evidence="2">
    <location>
        <begin position="7"/>
        <end position="24"/>
    </location>
</feature>
<organism evidence="3 4">
    <name type="scientific">Capillimicrobium parvum</name>
    <dbReference type="NCBI Taxonomy" id="2884022"/>
    <lineage>
        <taxon>Bacteria</taxon>
        <taxon>Bacillati</taxon>
        <taxon>Actinomycetota</taxon>
        <taxon>Thermoleophilia</taxon>
        <taxon>Solirubrobacterales</taxon>
        <taxon>Capillimicrobiaceae</taxon>
        <taxon>Capillimicrobium</taxon>
    </lineage>
</organism>
<feature type="region of interest" description="Disordered" evidence="2">
    <location>
        <begin position="1"/>
        <end position="36"/>
    </location>
</feature>
<dbReference type="Proteomes" id="UP001162834">
    <property type="component" value="Chromosome"/>
</dbReference>
<gene>
    <name evidence="3" type="ORF">DSM104329_02783</name>
</gene>
<reference evidence="3" key="1">
    <citation type="journal article" date="2022" name="Int. J. Syst. Evol. Microbiol.">
        <title>Pseudomonas aegrilactucae sp. nov. and Pseudomonas morbosilactucae sp. nov., pathogens causing bacterial rot of lettuce in Japan.</title>
        <authorList>
            <person name="Sawada H."/>
            <person name="Fujikawa T."/>
            <person name="Satou M."/>
        </authorList>
    </citation>
    <scope>NUCLEOTIDE SEQUENCE</scope>
    <source>
        <strain evidence="3">0166_1</strain>
    </source>
</reference>
<evidence type="ECO:0000313" key="4">
    <source>
        <dbReference type="Proteomes" id="UP001162834"/>
    </source>
</evidence>
<evidence type="ECO:0000256" key="2">
    <source>
        <dbReference type="SAM" id="MobiDB-lite"/>
    </source>
</evidence>
<feature type="coiled-coil region" evidence="1">
    <location>
        <begin position="56"/>
        <end position="83"/>
    </location>
</feature>
<protein>
    <submittedName>
        <fullName evidence="3">Uncharacterized protein</fullName>
    </submittedName>
</protein>
<evidence type="ECO:0000256" key="1">
    <source>
        <dbReference type="SAM" id="Coils"/>
    </source>
</evidence>
<evidence type="ECO:0000313" key="3">
    <source>
        <dbReference type="EMBL" id="UGS36379.1"/>
    </source>
</evidence>